<keyword evidence="3 5" id="KW-1133">Transmembrane helix</keyword>
<feature type="transmembrane region" description="Helical" evidence="5">
    <location>
        <begin position="550"/>
        <end position="570"/>
    </location>
</feature>
<dbReference type="InterPro" id="IPR017452">
    <property type="entry name" value="GPCR_Rhodpsn_7TM"/>
</dbReference>
<comment type="caution">
    <text evidence="7">The sequence shown here is derived from an EMBL/GenBank/DDBJ whole genome shotgun (WGS) entry which is preliminary data.</text>
</comment>
<dbReference type="Gene3D" id="1.20.1070.10">
    <property type="entry name" value="Rhodopsin 7-helix transmembrane proteins"/>
    <property type="match status" value="2"/>
</dbReference>
<evidence type="ECO:0000313" key="7">
    <source>
        <dbReference type="EMBL" id="CAF1291634.1"/>
    </source>
</evidence>
<evidence type="ECO:0000256" key="2">
    <source>
        <dbReference type="ARBA" id="ARBA00022692"/>
    </source>
</evidence>
<evidence type="ECO:0000256" key="1">
    <source>
        <dbReference type="ARBA" id="ARBA00004370"/>
    </source>
</evidence>
<dbReference type="GO" id="GO:0016020">
    <property type="term" value="C:membrane"/>
    <property type="evidence" value="ECO:0007669"/>
    <property type="project" value="UniProtKB-SubCell"/>
</dbReference>
<feature type="transmembrane region" description="Helical" evidence="5">
    <location>
        <begin position="462"/>
        <end position="483"/>
    </location>
</feature>
<evidence type="ECO:0000256" key="3">
    <source>
        <dbReference type="ARBA" id="ARBA00022989"/>
    </source>
</evidence>
<comment type="subcellular location">
    <subcellularLocation>
        <location evidence="1">Membrane</location>
    </subcellularLocation>
</comment>
<evidence type="ECO:0000256" key="5">
    <source>
        <dbReference type="SAM" id="Phobius"/>
    </source>
</evidence>
<sequence length="640" mass="74673">MDSVTIDILLFNNTNTTCSQPLLWTQTVIDNIKPQLYACIIALVIHLIFWLQIIFCSSLRKKSLLWIYSYLITDILLLIRFLFSYIVHITFTECEPSRAWILLICYFEAVLDNYLNITEVYILLALNICRYVQIVYNRNVYQVHMKLLILTKFCISLIPLIIFIVEFIFGWAQIKERIRDSCDVFYTNIYIQVFNIIFGYALPMFLNVLVIYAGIRHVNLTSTLRRTQHHVSAREKYHHSLISGAWYEAIHHPYIRVASVTVPNEHVSTTCVHPYPLGADDPAAVEDRPNNAIYFPISNDDFMSGRKSFLLTRKKLLQKELRSHSPFRIIDSTKRLDDNVFDVFPGTSVLSQVMIDEMNQKRDEVTTAPTGTTNDQDEKFAICAPERGNWGGGDNILMVLTKLDRKKALRIYFDYVELDQKKNIRYEFVDMKTIAFQTPACLIAPDGQNRTISIVAVQDEKFCIYLIPLVVCIIEFLVGWTQIKDPIRGSCEAFYTNIYVQIFNIIFAFTLPMFLNMLMIYASVHHVHLTSVLQWTEHHVSAREKYHRSLVIQFFCFYLILGIFWSPYIIVSQMSLHQQNLMNVVTILSFVEVACDPIIVAALDIRFWHQWRKLGIRVQTTIFVDRHNRRRIYPSTVNLN</sequence>
<feature type="transmembrane region" description="Helical" evidence="5">
    <location>
        <begin position="189"/>
        <end position="215"/>
    </location>
</feature>
<feature type="domain" description="G-protein coupled receptors family 1 profile" evidence="6">
    <location>
        <begin position="40"/>
        <end position="215"/>
    </location>
</feature>
<feature type="transmembrane region" description="Helical" evidence="5">
    <location>
        <begin position="582"/>
        <end position="603"/>
    </location>
</feature>
<dbReference type="EMBL" id="CAJNOU010002118">
    <property type="protein sequence ID" value="CAF1291634.1"/>
    <property type="molecule type" value="Genomic_DNA"/>
</dbReference>
<dbReference type="PROSITE" id="PS50262">
    <property type="entry name" value="G_PROTEIN_RECEP_F1_2"/>
    <property type="match status" value="1"/>
</dbReference>
<name>A0A815D1L7_9BILA</name>
<organism evidence="7 8">
    <name type="scientific">Rotaria sordida</name>
    <dbReference type="NCBI Taxonomy" id="392033"/>
    <lineage>
        <taxon>Eukaryota</taxon>
        <taxon>Metazoa</taxon>
        <taxon>Spiralia</taxon>
        <taxon>Gnathifera</taxon>
        <taxon>Rotifera</taxon>
        <taxon>Eurotatoria</taxon>
        <taxon>Bdelloidea</taxon>
        <taxon>Philodinida</taxon>
        <taxon>Philodinidae</taxon>
        <taxon>Rotaria</taxon>
    </lineage>
</organism>
<feature type="transmembrane region" description="Helical" evidence="5">
    <location>
        <begin position="67"/>
        <end position="87"/>
    </location>
</feature>
<feature type="transmembrane region" description="Helical" evidence="5">
    <location>
        <begin position="35"/>
        <end position="55"/>
    </location>
</feature>
<keyword evidence="2 5" id="KW-0812">Transmembrane</keyword>
<dbReference type="SUPFAM" id="SSF81321">
    <property type="entry name" value="Family A G protein-coupled receptor-like"/>
    <property type="match status" value="1"/>
</dbReference>
<feature type="transmembrane region" description="Helical" evidence="5">
    <location>
        <begin position="498"/>
        <end position="521"/>
    </location>
</feature>
<evidence type="ECO:0000259" key="6">
    <source>
        <dbReference type="PROSITE" id="PS50262"/>
    </source>
</evidence>
<accession>A0A815D1L7</accession>
<reference evidence="7" key="1">
    <citation type="submission" date="2021-02" db="EMBL/GenBank/DDBJ databases">
        <authorList>
            <person name="Nowell W R."/>
        </authorList>
    </citation>
    <scope>NUCLEOTIDE SEQUENCE</scope>
</reference>
<dbReference type="Proteomes" id="UP000663889">
    <property type="component" value="Unassembled WGS sequence"/>
</dbReference>
<proteinExistence type="predicted"/>
<protein>
    <recommendedName>
        <fullName evidence="6">G-protein coupled receptors family 1 profile domain-containing protein</fullName>
    </recommendedName>
</protein>
<gene>
    <name evidence="7" type="ORF">SEV965_LOCUS25803</name>
</gene>
<dbReference type="AlphaFoldDB" id="A0A815D1L7"/>
<evidence type="ECO:0000313" key="8">
    <source>
        <dbReference type="Proteomes" id="UP000663889"/>
    </source>
</evidence>
<evidence type="ECO:0000256" key="4">
    <source>
        <dbReference type="ARBA" id="ARBA00023136"/>
    </source>
</evidence>
<keyword evidence="4 5" id="KW-0472">Membrane</keyword>
<feature type="transmembrane region" description="Helical" evidence="5">
    <location>
        <begin position="147"/>
        <end position="169"/>
    </location>
</feature>